<dbReference type="GO" id="GO:0016255">
    <property type="term" value="P:attachment of GPI anchor to protein"/>
    <property type="evidence" value="ECO:0007669"/>
    <property type="project" value="InterPro"/>
</dbReference>
<evidence type="ECO:0000256" key="7">
    <source>
        <dbReference type="ARBA" id="ARBA00022989"/>
    </source>
</evidence>
<dbReference type="GO" id="GO:0042765">
    <property type="term" value="C:GPI-anchor transamidase complex"/>
    <property type="evidence" value="ECO:0007669"/>
    <property type="project" value="InterPro"/>
</dbReference>
<proteinExistence type="inferred from homology"/>
<feature type="transmembrane region" description="Helical" evidence="10">
    <location>
        <begin position="463"/>
        <end position="485"/>
    </location>
</feature>
<dbReference type="UniPathway" id="UPA00196"/>
<keyword evidence="7 10" id="KW-1133">Transmembrane helix</keyword>
<keyword evidence="9" id="KW-0325">Glycoprotein</keyword>
<dbReference type="GO" id="GO:0006506">
    <property type="term" value="P:GPI anchor biosynthetic process"/>
    <property type="evidence" value="ECO:0007669"/>
    <property type="project" value="UniProtKB-UniPathway"/>
</dbReference>
<gene>
    <name evidence="11" type="ORF">CANINC_003924</name>
</gene>
<evidence type="ECO:0000256" key="6">
    <source>
        <dbReference type="ARBA" id="ARBA00022824"/>
    </source>
</evidence>
<dbReference type="EMBL" id="SELW01000612">
    <property type="protein sequence ID" value="TID18183.1"/>
    <property type="molecule type" value="Genomic_DNA"/>
</dbReference>
<protein>
    <recommendedName>
        <fullName evidence="13">GPI transamidase component PIG-S</fullName>
    </recommendedName>
</protein>
<evidence type="ECO:0000256" key="10">
    <source>
        <dbReference type="SAM" id="Phobius"/>
    </source>
</evidence>
<dbReference type="AlphaFoldDB" id="A0A4T0WXW7"/>
<keyword evidence="5 10" id="KW-0812">Transmembrane</keyword>
<comment type="subcellular location">
    <subcellularLocation>
        <location evidence="1">Endoplasmic reticulum membrane</location>
        <topology evidence="1">Multi-pass membrane protein</topology>
    </subcellularLocation>
</comment>
<evidence type="ECO:0000313" key="11">
    <source>
        <dbReference type="EMBL" id="TID18183.1"/>
    </source>
</evidence>
<dbReference type="InterPro" id="IPR019540">
    <property type="entry name" value="PtdIno-glycan_biosynth_class_S"/>
</dbReference>
<evidence type="ECO:0000256" key="3">
    <source>
        <dbReference type="ARBA" id="ARBA00005316"/>
    </source>
</evidence>
<evidence type="ECO:0000256" key="9">
    <source>
        <dbReference type="ARBA" id="ARBA00023180"/>
    </source>
</evidence>
<comment type="similarity">
    <text evidence="3">Belongs to the PIGS family.</text>
</comment>
<accession>A0A4T0WXW7</accession>
<dbReference type="PANTHER" id="PTHR21072">
    <property type="entry name" value="GPI TRANSAMIDASE COMPONENT PIG-S"/>
    <property type="match status" value="1"/>
</dbReference>
<reference evidence="11 12" key="1">
    <citation type="journal article" date="2019" name="Front. Genet.">
        <title>Whole-Genome Sequencing of the Opportunistic Yeast Pathogen Candida inconspicua Uncovers Its Hybrid Origin.</title>
        <authorList>
            <person name="Mixao V."/>
            <person name="Hansen A.P."/>
            <person name="Saus E."/>
            <person name="Boekhout T."/>
            <person name="Lass-Florl C."/>
            <person name="Gabaldon T."/>
        </authorList>
    </citation>
    <scope>NUCLEOTIDE SEQUENCE [LARGE SCALE GENOMIC DNA]</scope>
    <source>
        <strain evidence="11 12">CBS 180</strain>
    </source>
</reference>
<keyword evidence="4" id="KW-0337">GPI-anchor biosynthesis</keyword>
<evidence type="ECO:0000256" key="5">
    <source>
        <dbReference type="ARBA" id="ARBA00022692"/>
    </source>
</evidence>
<name>A0A4T0WXW7_9ASCO</name>
<dbReference type="OrthoDB" id="28748at2759"/>
<organism evidence="11 12">
    <name type="scientific">Pichia inconspicua</name>
    <dbReference type="NCBI Taxonomy" id="52247"/>
    <lineage>
        <taxon>Eukaryota</taxon>
        <taxon>Fungi</taxon>
        <taxon>Dikarya</taxon>
        <taxon>Ascomycota</taxon>
        <taxon>Saccharomycotina</taxon>
        <taxon>Pichiomycetes</taxon>
        <taxon>Pichiales</taxon>
        <taxon>Pichiaceae</taxon>
        <taxon>Pichia</taxon>
    </lineage>
</organism>
<comment type="caution">
    <text evidence="11">The sequence shown here is derived from an EMBL/GenBank/DDBJ whole genome shotgun (WGS) entry which is preliminary data.</text>
</comment>
<evidence type="ECO:0000256" key="1">
    <source>
        <dbReference type="ARBA" id="ARBA00004477"/>
    </source>
</evidence>
<dbReference type="PANTHER" id="PTHR21072:SF13">
    <property type="entry name" value="GPI TRANSAMIDASE COMPONENT PIG-S"/>
    <property type="match status" value="1"/>
</dbReference>
<dbReference type="Proteomes" id="UP000307173">
    <property type="component" value="Unassembled WGS sequence"/>
</dbReference>
<sequence>MKEVKTPVVDIDKDEVLEIEKLQSKSNRFFIILALLFTSLIIGLPSWILTTSVERAQLPIEEISQLNSKYLNNITYQIPVKIIDLPSPLDGIVDEAQGLLNDKLKDSLVKIKLFGSNDSVENSYELKIIMNEETDALFISSNADRLIKLLITPETIKYNVICELISRALIDTVFQTEITRVNLETKARKIIEFPFNTNYKLSINFLHSGSKMLDFEEKGENSLNKAMKNFQSFLNTLSPYANFTIEQQEMWFEKRVETEGEFVENGTIHIKDTSMFIDYSEWGLDQDVEMDPIINLNVYLPENEKIIIEGSNKNSFLIPQWGGVVVCNEDETLGYDQLNEIFDIFAFQILKFLGIDTNSDISLFYRIDEKIRMQTVENINESLENYQSLLKLINQLETIPIPLQTVEEINESIKKVHETITAFNELNWLKAYEASNQALKLSNIAFFHKDMLSQAYFPEEHKMAVYSPLLGPFITIVTLSLIRAIKEIRS</sequence>
<evidence type="ECO:0000256" key="8">
    <source>
        <dbReference type="ARBA" id="ARBA00023136"/>
    </source>
</evidence>
<keyword evidence="12" id="KW-1185">Reference proteome</keyword>
<feature type="transmembrane region" description="Helical" evidence="10">
    <location>
        <begin position="29"/>
        <end position="49"/>
    </location>
</feature>
<evidence type="ECO:0000256" key="2">
    <source>
        <dbReference type="ARBA" id="ARBA00004687"/>
    </source>
</evidence>
<evidence type="ECO:0000256" key="4">
    <source>
        <dbReference type="ARBA" id="ARBA00022502"/>
    </source>
</evidence>
<evidence type="ECO:0008006" key="13">
    <source>
        <dbReference type="Google" id="ProtNLM"/>
    </source>
</evidence>
<evidence type="ECO:0000313" key="12">
    <source>
        <dbReference type="Proteomes" id="UP000307173"/>
    </source>
</evidence>
<dbReference type="Pfam" id="PF10510">
    <property type="entry name" value="PIG-S"/>
    <property type="match status" value="1"/>
</dbReference>
<comment type="pathway">
    <text evidence="2">Glycolipid biosynthesis; glycosylphosphatidylinositol-anchor biosynthesis.</text>
</comment>
<keyword evidence="8 10" id="KW-0472">Membrane</keyword>
<dbReference type="STRING" id="52247.A0A4T0WXW7"/>
<keyword evidence="6" id="KW-0256">Endoplasmic reticulum</keyword>